<comment type="caution">
    <text evidence="1">The sequence shown here is derived from an EMBL/GenBank/DDBJ whole genome shotgun (WGS) entry which is preliminary data.</text>
</comment>
<gene>
    <name evidence="1" type="ORF">D0Z70_17285</name>
</gene>
<dbReference type="AlphaFoldDB" id="A0A418YPC3"/>
<dbReference type="EMBL" id="QVRA01000018">
    <property type="protein sequence ID" value="RJG53173.1"/>
    <property type="molecule type" value="Genomic_DNA"/>
</dbReference>
<dbReference type="InterPro" id="IPR036388">
    <property type="entry name" value="WH-like_DNA-bd_sf"/>
</dbReference>
<evidence type="ECO:0000313" key="1">
    <source>
        <dbReference type="EMBL" id="RJG53173.1"/>
    </source>
</evidence>
<evidence type="ECO:0000313" key="2">
    <source>
        <dbReference type="Proteomes" id="UP000283469"/>
    </source>
</evidence>
<accession>A0A418YPC3</accession>
<dbReference type="SUPFAM" id="SSF46785">
    <property type="entry name" value="Winged helix' DNA-binding domain"/>
    <property type="match status" value="1"/>
</dbReference>
<dbReference type="OrthoDB" id="7478650at2"/>
<name>A0A418YPC3_9SPHN</name>
<keyword evidence="2" id="KW-1185">Reference proteome</keyword>
<dbReference type="Proteomes" id="UP000283469">
    <property type="component" value="Unassembled WGS sequence"/>
</dbReference>
<reference evidence="1 2" key="1">
    <citation type="submission" date="2018-08" db="EMBL/GenBank/DDBJ databases">
        <title>Sphingobium sp. EO9.</title>
        <authorList>
            <person name="Park Y."/>
            <person name="Kim K.H."/>
            <person name="Jeon C.O."/>
        </authorList>
    </citation>
    <scope>NUCLEOTIDE SEQUENCE [LARGE SCALE GENOMIC DNA]</scope>
    <source>
        <strain evidence="1 2">EO9</strain>
    </source>
</reference>
<dbReference type="InterPro" id="IPR036390">
    <property type="entry name" value="WH_DNA-bd_sf"/>
</dbReference>
<dbReference type="Gene3D" id="1.10.10.10">
    <property type="entry name" value="Winged helix-like DNA-binding domain superfamily/Winged helix DNA-binding domain"/>
    <property type="match status" value="1"/>
</dbReference>
<organism evidence="1 2">
    <name type="scientific">Sphingobium terrigena</name>
    <dbReference type="NCBI Taxonomy" id="2304063"/>
    <lineage>
        <taxon>Bacteria</taxon>
        <taxon>Pseudomonadati</taxon>
        <taxon>Pseudomonadota</taxon>
        <taxon>Alphaproteobacteria</taxon>
        <taxon>Sphingomonadales</taxon>
        <taxon>Sphingomonadaceae</taxon>
        <taxon>Sphingobium</taxon>
    </lineage>
</organism>
<sequence length="115" mass="12837">MNADDPEKGRKEVCLRLLAERKLVGAALGFDLCPVPTWDMLLDLYLAHLEGRKTYLWSLCMASHVPTTSAHRKIAELTKKGLLTRSADGQDGRRVSVGLTQACISLLNDLFDRLR</sequence>
<dbReference type="RefSeq" id="WP_119748607.1">
    <property type="nucleotide sequence ID" value="NZ_QVRA01000018.1"/>
</dbReference>
<protein>
    <submittedName>
        <fullName evidence="1">MarR family transcriptional regulator</fullName>
    </submittedName>
</protein>
<proteinExistence type="predicted"/>